<evidence type="ECO:0000313" key="2">
    <source>
        <dbReference type="EMBL" id="KAF1960946.1"/>
    </source>
</evidence>
<sequence length="350" mass="39099">MEAPTWPGVPSHFIVALESILHLDFANKAVADDTLGQFGFCTESESKIAGNATGHPWLPMRPSHEELAHFVESSPAQEYTAKLLKPPPSNPLQRPRLRTPLEWAHHFKSVRGVLLNSDIPDDFVTPIPTSIKLTPESDIMQRLSFPDQCNVWQELLVYGTAPPGEWMTRWQMVDLREAGDSVNCVMFDPSTTPLTGSYSGSELICLLALAYRQLQDLEADRGSKPHDRRIAMTVTTCTRNNVRLLQAYIDTNINADKTVIRIIKQAAIPYEKIVDDSPTAWENWLEVLSWTLAAPYLPSDDNMLRVSKPRTDEGNCGQHNLSSFDSESVSSTTSMETDRTESDSETAKSL</sequence>
<organism evidence="2 3">
    <name type="scientific">Byssothecium circinans</name>
    <dbReference type="NCBI Taxonomy" id="147558"/>
    <lineage>
        <taxon>Eukaryota</taxon>
        <taxon>Fungi</taxon>
        <taxon>Dikarya</taxon>
        <taxon>Ascomycota</taxon>
        <taxon>Pezizomycotina</taxon>
        <taxon>Dothideomycetes</taxon>
        <taxon>Pleosporomycetidae</taxon>
        <taxon>Pleosporales</taxon>
        <taxon>Massarineae</taxon>
        <taxon>Massarinaceae</taxon>
        <taxon>Byssothecium</taxon>
    </lineage>
</organism>
<dbReference type="EMBL" id="ML976982">
    <property type="protein sequence ID" value="KAF1960946.1"/>
    <property type="molecule type" value="Genomic_DNA"/>
</dbReference>
<proteinExistence type="predicted"/>
<evidence type="ECO:0000313" key="3">
    <source>
        <dbReference type="Proteomes" id="UP000800035"/>
    </source>
</evidence>
<gene>
    <name evidence="2" type="ORF">CC80DRAFT_544341</name>
</gene>
<reference evidence="2" key="1">
    <citation type="journal article" date="2020" name="Stud. Mycol.">
        <title>101 Dothideomycetes genomes: a test case for predicting lifestyles and emergence of pathogens.</title>
        <authorList>
            <person name="Haridas S."/>
            <person name="Albert R."/>
            <person name="Binder M."/>
            <person name="Bloem J."/>
            <person name="Labutti K."/>
            <person name="Salamov A."/>
            <person name="Andreopoulos B."/>
            <person name="Baker S."/>
            <person name="Barry K."/>
            <person name="Bills G."/>
            <person name="Bluhm B."/>
            <person name="Cannon C."/>
            <person name="Castanera R."/>
            <person name="Culley D."/>
            <person name="Daum C."/>
            <person name="Ezra D."/>
            <person name="Gonzalez J."/>
            <person name="Henrissat B."/>
            <person name="Kuo A."/>
            <person name="Liang C."/>
            <person name="Lipzen A."/>
            <person name="Lutzoni F."/>
            <person name="Magnuson J."/>
            <person name="Mondo S."/>
            <person name="Nolan M."/>
            <person name="Ohm R."/>
            <person name="Pangilinan J."/>
            <person name="Park H.-J."/>
            <person name="Ramirez L."/>
            <person name="Alfaro M."/>
            <person name="Sun H."/>
            <person name="Tritt A."/>
            <person name="Yoshinaga Y."/>
            <person name="Zwiers L.-H."/>
            <person name="Turgeon B."/>
            <person name="Goodwin S."/>
            <person name="Spatafora J."/>
            <person name="Crous P."/>
            <person name="Grigoriev I."/>
        </authorList>
    </citation>
    <scope>NUCLEOTIDE SEQUENCE</scope>
    <source>
        <strain evidence="2">CBS 675.92</strain>
    </source>
</reference>
<protein>
    <submittedName>
        <fullName evidence="2">Uncharacterized protein</fullName>
    </submittedName>
</protein>
<accession>A0A6A5UDG1</accession>
<evidence type="ECO:0000256" key="1">
    <source>
        <dbReference type="SAM" id="MobiDB-lite"/>
    </source>
</evidence>
<dbReference type="Proteomes" id="UP000800035">
    <property type="component" value="Unassembled WGS sequence"/>
</dbReference>
<dbReference type="AlphaFoldDB" id="A0A6A5UDG1"/>
<keyword evidence="3" id="KW-1185">Reference proteome</keyword>
<feature type="compositionally biased region" description="Basic and acidic residues" evidence="1">
    <location>
        <begin position="336"/>
        <end position="350"/>
    </location>
</feature>
<name>A0A6A5UDG1_9PLEO</name>
<feature type="region of interest" description="Disordered" evidence="1">
    <location>
        <begin position="308"/>
        <end position="350"/>
    </location>
</feature>
<feature type="compositionally biased region" description="Low complexity" evidence="1">
    <location>
        <begin position="322"/>
        <end position="335"/>
    </location>
</feature>